<accession>K1GSY9</accession>
<proteinExistence type="predicted"/>
<dbReference type="EMBL" id="ACIF01000338">
    <property type="protein sequence ID" value="EKA92582.1"/>
    <property type="molecule type" value="Genomic_DNA"/>
</dbReference>
<evidence type="ECO:0008006" key="3">
    <source>
        <dbReference type="Google" id="ProtNLM"/>
    </source>
</evidence>
<dbReference type="Gene3D" id="3.40.50.1980">
    <property type="entry name" value="Nitrogenase molybdenum iron protein domain"/>
    <property type="match status" value="1"/>
</dbReference>
<protein>
    <recommendedName>
        <fullName evidence="3">Fe/B12 periplasmic-binding domain-containing protein</fullName>
    </recommendedName>
</protein>
<feature type="non-terminal residue" evidence="1">
    <location>
        <position position="1"/>
    </location>
</feature>
<reference evidence="1 2" key="1">
    <citation type="submission" date="2012-05" db="EMBL/GenBank/DDBJ databases">
        <title>The Genome Sequence of Fusobacterium periodontium Oral Taxon 201 Strain D10.</title>
        <authorList>
            <consortium name="The Broad Institute Genome Sequencing Platform"/>
            <consortium name="The Broad Institute Genome Sequencing Center for Infectious Disease"/>
            <person name="Earl A."/>
            <person name="Ward D."/>
            <person name="Feldgarden M."/>
            <person name="Gevers D."/>
            <person name="Strauss J."/>
            <person name="Sibley C."/>
            <person name="White A."/>
            <person name="Ambrose C.E."/>
            <person name="Allen-Vercoe E."/>
            <person name="Walker B."/>
            <person name="Young S.K."/>
            <person name="Zeng Q."/>
            <person name="Gargeya S."/>
            <person name="Fitzgerald M."/>
            <person name="Haas B."/>
            <person name="Abouelleil A."/>
            <person name="Alvarado L."/>
            <person name="Arachchi H.M."/>
            <person name="Berlin A.M."/>
            <person name="Chapman S.B."/>
            <person name="Goldberg J."/>
            <person name="Griggs A."/>
            <person name="Gujja S."/>
            <person name="Hansen M."/>
            <person name="Howarth C."/>
            <person name="Imamovic A."/>
            <person name="Larimer J."/>
            <person name="McCowan C."/>
            <person name="Montmayeur A."/>
            <person name="Murphy C."/>
            <person name="Neiman D."/>
            <person name="Pearson M."/>
            <person name="Priest M."/>
            <person name="Roberts A."/>
            <person name="Saif S."/>
            <person name="Shea T."/>
            <person name="Sisk P."/>
            <person name="Sykes S."/>
            <person name="Wortman J."/>
            <person name="Nusbaum C."/>
            <person name="Birren B."/>
        </authorList>
    </citation>
    <scope>NUCLEOTIDE SEQUENCE [LARGE SCALE GENOMIC DNA]</scope>
    <source>
        <strain evidence="1 2">D10</strain>
    </source>
</reference>
<dbReference type="Proteomes" id="UP000005809">
    <property type="component" value="Unassembled WGS sequence"/>
</dbReference>
<gene>
    <name evidence="1" type="ORF">FPOG_00993</name>
</gene>
<dbReference type="HOGENOM" id="CLU_3177074_0_0_0"/>
<evidence type="ECO:0000313" key="2">
    <source>
        <dbReference type="Proteomes" id="UP000005809"/>
    </source>
</evidence>
<name>K1GSY9_9FUSO</name>
<comment type="caution">
    <text evidence="1">The sequence shown here is derived from an EMBL/GenBank/DDBJ whole genome shotgun (WGS) entry which is preliminary data.</text>
</comment>
<organism evidence="1 2">
    <name type="scientific">Fusobacterium periodonticum D10</name>
    <dbReference type="NCBI Taxonomy" id="620833"/>
    <lineage>
        <taxon>Bacteria</taxon>
        <taxon>Fusobacteriati</taxon>
        <taxon>Fusobacteriota</taxon>
        <taxon>Fusobacteriia</taxon>
        <taxon>Fusobacteriales</taxon>
        <taxon>Fusobacteriaceae</taxon>
        <taxon>Fusobacterium</taxon>
    </lineage>
</organism>
<dbReference type="AlphaFoldDB" id="K1GSY9"/>
<sequence>KKSPIKDLKAVKNNKFVVIELADITAGIRNVDAIKKLAKAFHNITIK</sequence>
<evidence type="ECO:0000313" key="1">
    <source>
        <dbReference type="EMBL" id="EKA92582.1"/>
    </source>
</evidence>